<dbReference type="EMBL" id="CM029039">
    <property type="protein sequence ID" value="KAG2646746.1"/>
    <property type="molecule type" value="Genomic_DNA"/>
</dbReference>
<comment type="caution">
    <text evidence="6">The sequence shown here is derived from an EMBL/GenBank/DDBJ whole genome shotgun (WGS) entry which is preliminary data.</text>
</comment>
<gene>
    <name evidence="6" type="ORF">PVAP13_2KG529100</name>
</gene>
<dbReference type="AlphaFoldDB" id="A0A8T0WLW8"/>
<feature type="region of interest" description="Disordered" evidence="4">
    <location>
        <begin position="182"/>
        <end position="202"/>
    </location>
</feature>
<dbReference type="GO" id="GO:0046872">
    <property type="term" value="F:metal ion binding"/>
    <property type="evidence" value="ECO:0007669"/>
    <property type="project" value="UniProtKB-KW"/>
</dbReference>
<evidence type="ECO:0000256" key="4">
    <source>
        <dbReference type="SAM" id="MobiDB-lite"/>
    </source>
</evidence>
<reference evidence="6" key="1">
    <citation type="submission" date="2020-05" db="EMBL/GenBank/DDBJ databases">
        <title>WGS assembly of Panicum virgatum.</title>
        <authorList>
            <person name="Lovell J.T."/>
            <person name="Jenkins J."/>
            <person name="Shu S."/>
            <person name="Juenger T.E."/>
            <person name="Schmutz J."/>
        </authorList>
    </citation>
    <scope>NUCLEOTIDE SEQUENCE</scope>
    <source>
        <strain evidence="6">AP13</strain>
    </source>
</reference>
<dbReference type="InterPro" id="IPR004146">
    <property type="entry name" value="DC1"/>
</dbReference>
<accession>A0A8T0WLW8</accession>
<dbReference type="SUPFAM" id="SSF57889">
    <property type="entry name" value="Cysteine-rich domain"/>
    <property type="match status" value="2"/>
</dbReference>
<feature type="compositionally biased region" description="Low complexity" evidence="4">
    <location>
        <begin position="182"/>
        <end position="196"/>
    </location>
</feature>
<dbReference type="PROSITE" id="PS50081">
    <property type="entry name" value="ZF_DAG_PE_2"/>
    <property type="match status" value="1"/>
</dbReference>
<keyword evidence="2" id="KW-0677">Repeat</keyword>
<dbReference type="InterPro" id="IPR002219">
    <property type="entry name" value="PKC_DAG/PE"/>
</dbReference>
<evidence type="ECO:0000313" key="7">
    <source>
        <dbReference type="Proteomes" id="UP000823388"/>
    </source>
</evidence>
<name>A0A8T0WLW8_PANVG</name>
<keyword evidence="7" id="KW-1185">Reference proteome</keyword>
<dbReference type="OrthoDB" id="945197at2759"/>
<evidence type="ECO:0000256" key="3">
    <source>
        <dbReference type="ARBA" id="ARBA00022833"/>
    </source>
</evidence>
<evidence type="ECO:0000259" key="5">
    <source>
        <dbReference type="PROSITE" id="PS50081"/>
    </source>
</evidence>
<dbReference type="Proteomes" id="UP000823388">
    <property type="component" value="Chromosome 2K"/>
</dbReference>
<evidence type="ECO:0000256" key="2">
    <source>
        <dbReference type="ARBA" id="ARBA00022737"/>
    </source>
</evidence>
<sequence>MADDQPRRFFDPLHQLVKTQYGPEAGASCDICLSKLAGLGGHSCSACNIDLHDACAGYFKETTSFFAHPWHTLKLSRIPHPSASSPVRWSCDLCLEECRPGSFVYRCIQCLFDVHPLCTMLPQTIRSPLHPEHDLRMVPSGGNYCSACEKSLPVWRYVCGGHCVVRLHIDCVSGETTTSAGQGDAAAADATGANGSHTAGRRPRRRTVIAKFLLKTSFRIAVNAATGGLGSPVLDVLAAIFN</sequence>
<keyword evidence="3" id="KW-0862">Zinc</keyword>
<organism evidence="6 7">
    <name type="scientific">Panicum virgatum</name>
    <name type="common">Blackwell switchgrass</name>
    <dbReference type="NCBI Taxonomy" id="38727"/>
    <lineage>
        <taxon>Eukaryota</taxon>
        <taxon>Viridiplantae</taxon>
        <taxon>Streptophyta</taxon>
        <taxon>Embryophyta</taxon>
        <taxon>Tracheophyta</taxon>
        <taxon>Spermatophyta</taxon>
        <taxon>Magnoliopsida</taxon>
        <taxon>Liliopsida</taxon>
        <taxon>Poales</taxon>
        <taxon>Poaceae</taxon>
        <taxon>PACMAD clade</taxon>
        <taxon>Panicoideae</taxon>
        <taxon>Panicodae</taxon>
        <taxon>Paniceae</taxon>
        <taxon>Panicinae</taxon>
        <taxon>Panicum</taxon>
        <taxon>Panicum sect. Hiantes</taxon>
    </lineage>
</organism>
<dbReference type="Pfam" id="PF03107">
    <property type="entry name" value="C1_2"/>
    <property type="match status" value="2"/>
</dbReference>
<protein>
    <recommendedName>
        <fullName evidence="5">Phorbol-ester/DAG-type domain-containing protein</fullName>
    </recommendedName>
</protein>
<dbReference type="PANTHER" id="PTHR47841">
    <property type="entry name" value="DIACYLGLYCEROL KINASE THETA-LIKE-RELATED"/>
    <property type="match status" value="1"/>
</dbReference>
<proteinExistence type="predicted"/>
<evidence type="ECO:0000256" key="1">
    <source>
        <dbReference type="ARBA" id="ARBA00022723"/>
    </source>
</evidence>
<dbReference type="PANTHER" id="PTHR47841:SF2">
    <property type="entry name" value="OS07G0609800 PROTEIN"/>
    <property type="match status" value="1"/>
</dbReference>
<feature type="domain" description="Phorbol-ester/DAG-type" evidence="5">
    <location>
        <begin position="13"/>
        <end position="63"/>
    </location>
</feature>
<dbReference type="InterPro" id="IPR046349">
    <property type="entry name" value="C1-like_sf"/>
</dbReference>
<keyword evidence="1" id="KW-0479">Metal-binding</keyword>
<evidence type="ECO:0000313" key="6">
    <source>
        <dbReference type="EMBL" id="KAG2646746.1"/>
    </source>
</evidence>